<dbReference type="Gene3D" id="3.10.180.10">
    <property type="entry name" value="2,3-Dihydroxybiphenyl 1,2-Dioxygenase, domain 1"/>
    <property type="match status" value="1"/>
</dbReference>
<dbReference type="STRING" id="1121322.SAMN02745136_00063"/>
<dbReference type="PANTHER" id="PTHR35908:SF1">
    <property type="entry name" value="CONSERVED PROTEIN"/>
    <property type="match status" value="1"/>
</dbReference>
<evidence type="ECO:0000313" key="2">
    <source>
        <dbReference type="EMBL" id="SHJ45466.1"/>
    </source>
</evidence>
<gene>
    <name evidence="2" type="ORF">SAMN02745136_00063</name>
</gene>
<dbReference type="InterPro" id="IPR037523">
    <property type="entry name" value="VOC_core"/>
</dbReference>
<dbReference type="RefSeq" id="WP_073271679.1">
    <property type="nucleotide sequence ID" value="NZ_FRAC01000006.1"/>
</dbReference>
<dbReference type="Pfam" id="PF18029">
    <property type="entry name" value="Glyoxalase_6"/>
    <property type="match status" value="1"/>
</dbReference>
<evidence type="ECO:0000313" key="3">
    <source>
        <dbReference type="Proteomes" id="UP000184386"/>
    </source>
</evidence>
<dbReference type="PANTHER" id="PTHR35908">
    <property type="entry name" value="HYPOTHETICAL FUSION PROTEIN"/>
    <property type="match status" value="1"/>
</dbReference>
<evidence type="ECO:0000259" key="1">
    <source>
        <dbReference type="PROSITE" id="PS51819"/>
    </source>
</evidence>
<dbReference type="PROSITE" id="PS51819">
    <property type="entry name" value="VOC"/>
    <property type="match status" value="1"/>
</dbReference>
<dbReference type="SUPFAM" id="SSF54593">
    <property type="entry name" value="Glyoxalase/Bleomycin resistance protein/Dihydroxybiphenyl dioxygenase"/>
    <property type="match status" value="1"/>
</dbReference>
<reference evidence="2 3" key="1">
    <citation type="submission" date="2016-11" db="EMBL/GenBank/DDBJ databases">
        <authorList>
            <person name="Jaros S."/>
            <person name="Januszkiewicz K."/>
            <person name="Wedrychowicz H."/>
        </authorList>
    </citation>
    <scope>NUCLEOTIDE SEQUENCE [LARGE SCALE GENOMIC DNA]</scope>
    <source>
        <strain evidence="2 3">DSM 15929</strain>
    </source>
</reference>
<feature type="domain" description="VOC" evidence="1">
    <location>
        <begin position="13"/>
        <end position="133"/>
    </location>
</feature>
<sequence length="133" mass="15162">MENNRKDFVPQIELGSVVLDSNDIKTLSDFYIRMLGWEKEYEEEGIWISIVSKAKGARISFQSNEDYLPPVWPEEEGKQQQMVHLDFSVGSKENLEAAVQHALACGAVKAKDQYSDHWVVMLDPAGHPFCFVE</sequence>
<dbReference type="InterPro" id="IPR041581">
    <property type="entry name" value="Glyoxalase_6"/>
</dbReference>
<dbReference type="Proteomes" id="UP000184386">
    <property type="component" value="Unassembled WGS sequence"/>
</dbReference>
<name>A0A1M6JFI0_9FIRM</name>
<keyword evidence="3" id="KW-1185">Reference proteome</keyword>
<protein>
    <recommendedName>
        <fullName evidence="1">VOC domain-containing protein</fullName>
    </recommendedName>
</protein>
<dbReference type="EMBL" id="FRAC01000006">
    <property type="protein sequence ID" value="SHJ45466.1"/>
    <property type="molecule type" value="Genomic_DNA"/>
</dbReference>
<dbReference type="AlphaFoldDB" id="A0A1M6JFI0"/>
<dbReference type="OrthoDB" id="1645442at2"/>
<proteinExistence type="predicted"/>
<accession>A0A1M6JFI0</accession>
<dbReference type="InterPro" id="IPR029068">
    <property type="entry name" value="Glyas_Bleomycin-R_OHBP_Dase"/>
</dbReference>
<organism evidence="2 3">
    <name type="scientific">Anaerocolumna jejuensis DSM 15929</name>
    <dbReference type="NCBI Taxonomy" id="1121322"/>
    <lineage>
        <taxon>Bacteria</taxon>
        <taxon>Bacillati</taxon>
        <taxon>Bacillota</taxon>
        <taxon>Clostridia</taxon>
        <taxon>Lachnospirales</taxon>
        <taxon>Lachnospiraceae</taxon>
        <taxon>Anaerocolumna</taxon>
    </lineage>
</organism>